<evidence type="ECO:0000313" key="1">
    <source>
        <dbReference type="EMBL" id="EGJ67650.1"/>
    </source>
</evidence>
<evidence type="ECO:0000313" key="2">
    <source>
        <dbReference type="Proteomes" id="UP000003204"/>
    </source>
</evidence>
<name>A0A828SNH0_ACIBA</name>
<comment type="caution">
    <text evidence="1">The sequence shown here is derived from an EMBL/GenBank/DDBJ whole genome shotgun (WGS) entry which is preliminary data.</text>
</comment>
<gene>
    <name evidence="1" type="ORF">HMPREF0022_02678</name>
</gene>
<evidence type="ECO:0008006" key="3">
    <source>
        <dbReference type="Google" id="ProtNLM"/>
    </source>
</evidence>
<dbReference type="RefSeq" id="WP_000662734.1">
    <property type="nucleotide sequence ID" value="NZ_GL891924.1"/>
</dbReference>
<reference evidence="1 2" key="1">
    <citation type="submission" date="2011-04" db="EMBL/GenBank/DDBJ databases">
        <authorList>
            <person name="Weinstock G."/>
            <person name="Sodergren E."/>
            <person name="Clifton S."/>
            <person name="Fulton L."/>
            <person name="Fulton B."/>
            <person name="Courtney L."/>
            <person name="Fronick C."/>
            <person name="Harrison M."/>
            <person name="Strong C."/>
            <person name="Farmer C."/>
            <person name="Delahaunty K."/>
            <person name="Markovic C."/>
            <person name="Hall O."/>
            <person name="Minx P."/>
            <person name="Tomlinson C."/>
            <person name="Mitreva M."/>
            <person name="Hou S."/>
            <person name="Chen J."/>
            <person name="Wollam A."/>
            <person name="Pepin K.H."/>
            <person name="Johnson M."/>
            <person name="Bhonagiri V."/>
            <person name="Zhang X."/>
            <person name="Suruliraj S."/>
            <person name="Warren W."/>
            <person name="Chinwalla A."/>
            <person name="Mardis E.R."/>
            <person name="Wilson R.K."/>
        </authorList>
    </citation>
    <scope>NUCLEOTIDE SEQUENCE [LARGE SCALE GENOMIC DNA]</scope>
    <source>
        <strain evidence="1 2">6014059</strain>
    </source>
</reference>
<dbReference type="EMBL" id="ACYS02000141">
    <property type="protein sequence ID" value="EGJ67650.1"/>
    <property type="molecule type" value="Genomic_DNA"/>
</dbReference>
<proteinExistence type="predicted"/>
<dbReference type="Proteomes" id="UP000003204">
    <property type="component" value="Unassembled WGS sequence"/>
</dbReference>
<accession>A0A828SNH0</accession>
<protein>
    <recommendedName>
        <fullName evidence="3">Phage-like protein</fullName>
    </recommendedName>
</protein>
<sequence>MKEQCKQAVAKALGKQSLTAQEATDIEARINETMRNLARKDINNWRNLSDAEKLSEAAKQVAIDIQEQLKRKHKIAAQDILKQSQNIAALDHSKLSSMEVIDRMVAAHGDMSGIQSIDSKARGIASIYRGELVDFYTNIKGGLGIFTDQELVQKIVRERFGENTGDALAKKISDKMGDVFETMRDRFNRNGGDIGKLDNWGLPQTHNLEKIAKAGKEAWVNKAESLIDTRQYVHENGDYYSQQEIRSLLEYTYDTLSSDGANKIEVGRQATGGGTSKVTNRHGESRVLHFKDAESWLEYQSEFGGMQFVDLVEAHINGLSKDIAMVENLGSNPKTALKILMDAAAKKDWEKGIDENKTQSSRKRAQVMFDEFSGGNTPQSQVLANLGIAYRSMNVASMLGGTTIASLADQATIAKTAHVHNLSYRKAFGGIVEQLNPANKADREFAHGLGLATEEMLGSIARWSDDGLTSTYGKSEKLARISSGVATQVMRVSFLNALTSASKVGFTKLLMEKYGRLSRSKAWNELDVQDRELLSNTGLDERAWQVFQLAEPVVDRKGNQLMSARSIYEIPDEKLTAFGDPKQVKDQVASQLQAHLLDEQGMAVIEAGLRERTWMTVGAKGTITGEVFKGLMQFKSFSASFLMRQGSRAMAQEGLKGKAAYAIPLMVSMTLLGGLVVQLREILNGNDPQTIYDSNDPKKATSFFMRSLVAGGGLPVLGDILVAGTDTSGRDANSFVSGPLGSDFTALLGLTVGNLTQYNEGKDTNFGNEAFKFVKGKIPAQNLWYTKAAINRMFFDEVQDTIAPGYREKALRKAERQQDRERFWGDDINDIRAPDFERIVK</sequence>
<dbReference type="AlphaFoldDB" id="A0A828SNH0"/>
<organism evidence="1 2">
    <name type="scientific">Acinetobacter baumannii 6014059</name>
    <dbReference type="NCBI Taxonomy" id="525242"/>
    <lineage>
        <taxon>Bacteria</taxon>
        <taxon>Pseudomonadati</taxon>
        <taxon>Pseudomonadota</taxon>
        <taxon>Gammaproteobacteria</taxon>
        <taxon>Moraxellales</taxon>
        <taxon>Moraxellaceae</taxon>
        <taxon>Acinetobacter</taxon>
        <taxon>Acinetobacter calcoaceticus/baumannii complex</taxon>
    </lineage>
</organism>